<evidence type="ECO:0000313" key="3">
    <source>
        <dbReference type="RefSeq" id="XP_006825285.1"/>
    </source>
</evidence>
<dbReference type="InterPro" id="IPR011990">
    <property type="entry name" value="TPR-like_helical_dom_sf"/>
</dbReference>
<evidence type="ECO:0000256" key="1">
    <source>
        <dbReference type="ARBA" id="ARBA00022729"/>
    </source>
</evidence>
<dbReference type="GeneID" id="102809823"/>
<dbReference type="RefSeq" id="XP_006825285.1">
    <property type="nucleotide sequence ID" value="XM_006825222.1"/>
</dbReference>
<dbReference type="Proteomes" id="UP000694865">
    <property type="component" value="Unplaced"/>
</dbReference>
<dbReference type="InterPro" id="IPR029058">
    <property type="entry name" value="AB_hydrolase_fold"/>
</dbReference>
<name>A0ABM0MZ44_SACKO</name>
<evidence type="ECO:0000313" key="2">
    <source>
        <dbReference type="Proteomes" id="UP000694865"/>
    </source>
</evidence>
<proteinExistence type="predicted"/>
<sequence length="969" mass="108061">MTTFGHEPYGDCMCFNKKSVSQLLEKELKIVDTTICKSITTDSVTQLRIKNKKREAVACLLKNIETNPDDAWAWSQLGTIFEDKGESSKATTALKQAARINGKLSSHVTTWHYIGPFVVGKPEIDGDPLEFYGGIYNASKYRYDKKVKYYSELVPGAEIQWKKVLQKSATDNVQINPQINWNDLVSGLGSMAITEWQGWAVGEFAVNHNNEDVLIQCLGVAVMYVDGIYVTGDVYRRNQYWFAVSLSHGIHTLYVNLRTKGTQVFQCNIKLAGSDVLQVHEPLMKPDLIDGHLFGHVIPIPVTNRYSDKWMKNIKVAMVAQDSGSPVEIKQIDKNRQFGIAPGQTVAIVIEILHKDELTIMPCTEIRFTLKLSTTDGHSQRMPVSLRCRNYGQSFIYTFIDHDGSVQQASAIPPLDDCPNNICPQGHHSFALFPPEGVQVQNQADSYKRMENGDWIFGFETAWVLAATRHGAHNWEGPGALTSITALDTLEKITFSASWLKTKASASHVIFAGHSMGGHGAWHLATHFPDRALAVMSLAGWIKKEEYSDSNEFFRHDTSTSHTDPAVKAIMEACIVENNADIHVSNIQHLDVFTRIGANDRTVHPYFVRRMYRLLKEQKASVTYDELAGKEHWWWDTWETNDGGAVNDKSLRDFIVKHTSNLLIKSPGMTNEQCDDEGCDDVAMGTRYTAAGKKKGTYTLTVVNPAFMEGLHGIQVIQQIVPFRISKIKIEFTEDVNSLTTTNVQRIALYEPQISAVGWNTTPLRIDNTDFSMNDMITAMKEKSHFCQNQGTKSSSEFTSTLQQLSVYIANLFFLTSDTIAPVIKDVDLTDEVAHQHNLIVLGGPNENSWTSKIIRDAEASSLVNEDKSITLGECQFTDPKTGVLFLAPHRGTGLALILAGNSLEGIKDIVKLASPTIPPMTRSPFSNMVPDFVITGPEFKAKGPGGYLCAGFWGNKWEFKRELSSCTC</sequence>
<dbReference type="PANTHER" id="PTHR43037">
    <property type="entry name" value="UNNAMED PRODUCT-RELATED"/>
    <property type="match status" value="1"/>
</dbReference>
<reference evidence="3" key="1">
    <citation type="submission" date="2025-08" db="UniProtKB">
        <authorList>
            <consortium name="RefSeq"/>
        </authorList>
    </citation>
    <scope>IDENTIFICATION</scope>
    <source>
        <tissue evidence="3">Testes</tissue>
    </source>
</reference>
<dbReference type="SUPFAM" id="SSF53474">
    <property type="entry name" value="alpha/beta-Hydrolases"/>
    <property type="match status" value="1"/>
</dbReference>
<keyword evidence="1" id="KW-0732">Signal</keyword>
<accession>A0ABM0MZ44</accession>
<organism evidence="2 3">
    <name type="scientific">Saccoglossus kowalevskii</name>
    <name type="common">Acorn worm</name>
    <dbReference type="NCBI Taxonomy" id="10224"/>
    <lineage>
        <taxon>Eukaryota</taxon>
        <taxon>Metazoa</taxon>
        <taxon>Hemichordata</taxon>
        <taxon>Enteropneusta</taxon>
        <taxon>Harrimaniidae</taxon>
        <taxon>Saccoglossus</taxon>
    </lineage>
</organism>
<dbReference type="SUPFAM" id="SSF48452">
    <property type="entry name" value="TPR-like"/>
    <property type="match status" value="1"/>
</dbReference>
<dbReference type="PANTHER" id="PTHR43037:SF4">
    <property type="entry name" value="PEPTIDASE S9 PROLYL OLIGOPEPTIDASE CATALYTIC DOMAIN-CONTAINING PROTEIN"/>
    <property type="match status" value="1"/>
</dbReference>
<dbReference type="Gene3D" id="3.40.50.1820">
    <property type="entry name" value="alpha/beta hydrolase"/>
    <property type="match status" value="1"/>
</dbReference>
<protein>
    <submittedName>
        <fullName evidence="3">Uncharacterized protein LOC102809823</fullName>
    </submittedName>
</protein>
<gene>
    <name evidence="3" type="primary">LOC102809823</name>
</gene>
<keyword evidence="2" id="KW-1185">Reference proteome</keyword>
<dbReference type="InterPro" id="IPR050955">
    <property type="entry name" value="Plant_Biomass_Hydrol_Est"/>
</dbReference>
<dbReference type="Gene3D" id="1.25.40.10">
    <property type="entry name" value="Tetratricopeptide repeat domain"/>
    <property type="match status" value="1"/>
</dbReference>